<comment type="caution">
    <text evidence="1">The sequence shown here is derived from an EMBL/GenBank/DDBJ whole genome shotgun (WGS) entry which is preliminary data.</text>
</comment>
<evidence type="ECO:0008006" key="3">
    <source>
        <dbReference type="Google" id="ProtNLM"/>
    </source>
</evidence>
<dbReference type="OrthoDB" id="794757at2"/>
<evidence type="ECO:0000313" key="2">
    <source>
        <dbReference type="Proteomes" id="UP000240971"/>
    </source>
</evidence>
<reference evidence="1 2" key="1">
    <citation type="submission" date="2018-03" db="EMBL/GenBank/DDBJ databases">
        <title>Genomic Encyclopedia of Archaeal and Bacterial Type Strains, Phase II (KMG-II): from individual species to whole genera.</title>
        <authorList>
            <person name="Goeker M."/>
        </authorList>
    </citation>
    <scope>NUCLEOTIDE SEQUENCE [LARGE SCALE GENOMIC DNA]</scope>
    <source>
        <strain evidence="1 2">DSM 24859</strain>
    </source>
</reference>
<protein>
    <recommendedName>
        <fullName evidence="3">Lipoprotein</fullName>
    </recommendedName>
</protein>
<organism evidence="1 2">
    <name type="scientific">Chitinophaga niastensis</name>
    <dbReference type="NCBI Taxonomy" id="536980"/>
    <lineage>
        <taxon>Bacteria</taxon>
        <taxon>Pseudomonadati</taxon>
        <taxon>Bacteroidota</taxon>
        <taxon>Chitinophagia</taxon>
        <taxon>Chitinophagales</taxon>
        <taxon>Chitinophagaceae</taxon>
        <taxon>Chitinophaga</taxon>
    </lineage>
</organism>
<dbReference type="Proteomes" id="UP000240971">
    <property type="component" value="Unassembled WGS sequence"/>
</dbReference>
<proteinExistence type="predicted"/>
<name>A0A2P8HTS1_CHINA</name>
<dbReference type="RefSeq" id="WP_106526828.1">
    <property type="nucleotide sequence ID" value="NZ_PYAW01000001.1"/>
</dbReference>
<evidence type="ECO:0000313" key="1">
    <source>
        <dbReference type="EMBL" id="PSL49602.1"/>
    </source>
</evidence>
<dbReference type="EMBL" id="PYAW01000001">
    <property type="protein sequence ID" value="PSL49602.1"/>
    <property type="molecule type" value="Genomic_DNA"/>
</dbReference>
<dbReference type="AlphaFoldDB" id="A0A2P8HTS1"/>
<sequence>MKKYRQVTVLFTMIGFMACNLDNKQTKAPTQDKYVQLPAYFNREQAHIRAGGYTLAKTVVLNGQKDTATITDTDSTAIHDLLKPFTDADLNKPSLRDEYDTSSLYDPFSGRKSVIYKSKGKQTNPSEITMELDKNGTIQQVNIHSYTSNMVYEFRQDLFYQHDKNVRMTTYQKIAFLAPKELEINVMMAPKNGM</sequence>
<gene>
    <name evidence="1" type="ORF">CLV51_101936</name>
</gene>
<dbReference type="PROSITE" id="PS51257">
    <property type="entry name" value="PROKAR_LIPOPROTEIN"/>
    <property type="match status" value="1"/>
</dbReference>
<accession>A0A2P8HTS1</accession>
<keyword evidence="2" id="KW-1185">Reference proteome</keyword>